<dbReference type="RefSeq" id="WP_191073906.1">
    <property type="nucleotide sequence ID" value="NZ_JACTAG010000001.1"/>
</dbReference>
<dbReference type="Proteomes" id="UP000635142">
    <property type="component" value="Unassembled WGS sequence"/>
</dbReference>
<dbReference type="EMBL" id="JACTAG010000001">
    <property type="protein sequence ID" value="MBD3662909.1"/>
    <property type="molecule type" value="Genomic_DNA"/>
</dbReference>
<protein>
    <submittedName>
        <fullName evidence="1">Uncharacterized protein</fullName>
    </submittedName>
</protein>
<keyword evidence="2" id="KW-1185">Reference proteome</keyword>
<proteinExistence type="predicted"/>
<sequence length="95" mass="10215">MARRLSEIVNGHVEQMFAPHAQARARALLLEITASGSGNQGPDRCETAALKVSGGTISGLEDAVAMYHLDFRDLLVSAGFGSDTKAHETWNPYTE</sequence>
<organism evidence="1 2">
    <name type="scientific">Sulfitobacter aestuariivivens</name>
    <dbReference type="NCBI Taxonomy" id="2766981"/>
    <lineage>
        <taxon>Bacteria</taxon>
        <taxon>Pseudomonadati</taxon>
        <taxon>Pseudomonadota</taxon>
        <taxon>Alphaproteobacteria</taxon>
        <taxon>Rhodobacterales</taxon>
        <taxon>Roseobacteraceae</taxon>
        <taxon>Sulfitobacter</taxon>
    </lineage>
</organism>
<reference evidence="1" key="1">
    <citation type="submission" date="2020-08" db="EMBL/GenBank/DDBJ databases">
        <title>Sulfitobacter aestuariivivens sp. nov., isolated from a tidal flat.</title>
        <authorList>
            <person name="Park S."/>
            <person name="Yoon J.-H."/>
        </authorList>
    </citation>
    <scope>NUCLEOTIDE SEQUENCE</scope>
    <source>
        <strain evidence="1">TSTF-M16</strain>
    </source>
</reference>
<gene>
    <name evidence="1" type="ORF">H9Q16_03150</name>
</gene>
<evidence type="ECO:0000313" key="2">
    <source>
        <dbReference type="Proteomes" id="UP000635142"/>
    </source>
</evidence>
<evidence type="ECO:0000313" key="1">
    <source>
        <dbReference type="EMBL" id="MBD3662909.1"/>
    </source>
</evidence>
<dbReference type="AlphaFoldDB" id="A0A927D2W5"/>
<accession>A0A927D2W5</accession>
<comment type="caution">
    <text evidence="1">The sequence shown here is derived from an EMBL/GenBank/DDBJ whole genome shotgun (WGS) entry which is preliminary data.</text>
</comment>
<name>A0A927D2W5_9RHOB</name>